<evidence type="ECO:0000256" key="19">
    <source>
        <dbReference type="ARBA" id="ARBA00044998"/>
    </source>
</evidence>
<evidence type="ECO:0000256" key="8">
    <source>
        <dbReference type="ARBA" id="ARBA00022801"/>
    </source>
</evidence>
<dbReference type="Gene3D" id="3.40.50.300">
    <property type="entry name" value="P-loop containing nucleotide triphosphate hydrolases"/>
    <property type="match status" value="3"/>
</dbReference>
<keyword evidence="10" id="KW-0067">ATP-binding</keyword>
<evidence type="ECO:0000256" key="1">
    <source>
        <dbReference type="ARBA" id="ARBA00001966"/>
    </source>
</evidence>
<keyword evidence="12" id="KW-0411">Iron-sulfur</keyword>
<keyword evidence="16" id="KW-0131">Cell cycle</keyword>
<evidence type="ECO:0000256" key="21">
    <source>
        <dbReference type="ARBA" id="ARBA00045702"/>
    </source>
</evidence>
<keyword evidence="7" id="KW-0547">Nucleotide-binding</keyword>
<reference evidence="24" key="1">
    <citation type="submission" date="2022-03" db="EMBL/GenBank/DDBJ databases">
        <authorList>
            <person name="Legras J.-L."/>
            <person name="Devillers H."/>
            <person name="Grondin C."/>
        </authorList>
    </citation>
    <scope>NUCLEOTIDE SEQUENCE</scope>
    <source>
        <strain evidence="24">CLIB 1423</strain>
    </source>
</reference>
<evidence type="ECO:0000256" key="20">
    <source>
        <dbReference type="ARBA" id="ARBA00045008"/>
    </source>
</evidence>
<comment type="caution">
    <text evidence="24">The sequence shown here is derived from an EMBL/GenBank/DDBJ whole genome shotgun (WGS) entry which is preliminary data.</text>
</comment>
<comment type="subcellular location">
    <subcellularLocation>
        <location evidence="2">Nucleus</location>
    </subcellularLocation>
</comment>
<evidence type="ECO:0000256" key="10">
    <source>
        <dbReference type="ARBA" id="ARBA00022840"/>
    </source>
</evidence>
<comment type="similarity">
    <text evidence="3">Belongs to the DEAD box helicase family. DEAH subfamily. DDX11/CHL1 sub-subfamily.</text>
</comment>
<evidence type="ECO:0000256" key="11">
    <source>
        <dbReference type="ARBA" id="ARBA00023004"/>
    </source>
</evidence>
<evidence type="ECO:0000256" key="12">
    <source>
        <dbReference type="ARBA" id="ARBA00023014"/>
    </source>
</evidence>
<gene>
    <name evidence="24" type="ORF">CLIB1423_04S00144</name>
</gene>
<evidence type="ECO:0000256" key="16">
    <source>
        <dbReference type="ARBA" id="ARBA00023306"/>
    </source>
</evidence>
<dbReference type="InterPro" id="IPR006554">
    <property type="entry name" value="Helicase-like_DEXD_c2"/>
</dbReference>
<protein>
    <recommendedName>
        <fullName evidence="5">ATP-dependent DNA helicase CHL1</fullName>
        <ecNumber evidence="18">5.6.2.3</ecNumber>
    </recommendedName>
    <alternativeName>
        <fullName evidence="4">ATP-dependent DNA helicase chl1</fullName>
    </alternativeName>
    <alternativeName>
        <fullName evidence="17">Chromosome loss protein 1</fullName>
    </alternativeName>
    <alternativeName>
        <fullName evidence="19 20">DNA 5'-3' helicase CHL1</fullName>
    </alternativeName>
</protein>
<evidence type="ECO:0000256" key="5">
    <source>
        <dbReference type="ARBA" id="ARBA00017386"/>
    </source>
</evidence>
<dbReference type="Pfam" id="PF06733">
    <property type="entry name" value="DEAD_2"/>
    <property type="match status" value="1"/>
</dbReference>
<evidence type="ECO:0000256" key="15">
    <source>
        <dbReference type="ARBA" id="ARBA00023242"/>
    </source>
</evidence>
<proteinExistence type="inferred from homology"/>
<dbReference type="SMART" id="SM00491">
    <property type="entry name" value="HELICc2"/>
    <property type="match status" value="1"/>
</dbReference>
<dbReference type="SMART" id="SM00488">
    <property type="entry name" value="DEXDc2"/>
    <property type="match status" value="1"/>
</dbReference>
<evidence type="ECO:0000256" key="13">
    <source>
        <dbReference type="ARBA" id="ARBA00023125"/>
    </source>
</evidence>
<evidence type="ECO:0000256" key="7">
    <source>
        <dbReference type="ARBA" id="ARBA00022741"/>
    </source>
</evidence>
<dbReference type="GO" id="GO:0006139">
    <property type="term" value="P:nucleobase-containing compound metabolic process"/>
    <property type="evidence" value="ECO:0007669"/>
    <property type="project" value="InterPro"/>
</dbReference>
<dbReference type="EC" id="5.6.2.3" evidence="18"/>
<dbReference type="GO" id="GO:0016818">
    <property type="term" value="F:hydrolase activity, acting on acid anhydrides, in phosphorus-containing anhydrides"/>
    <property type="evidence" value="ECO:0007669"/>
    <property type="project" value="InterPro"/>
</dbReference>
<dbReference type="CDD" id="cd18788">
    <property type="entry name" value="SF2_C_XPD"/>
    <property type="match status" value="1"/>
</dbReference>
<dbReference type="InterPro" id="IPR010614">
    <property type="entry name" value="RAD3-like_helicase_DEAD"/>
</dbReference>
<evidence type="ECO:0000256" key="6">
    <source>
        <dbReference type="ARBA" id="ARBA00022723"/>
    </source>
</evidence>
<dbReference type="GO" id="GO:0051536">
    <property type="term" value="F:iron-sulfur cluster binding"/>
    <property type="evidence" value="ECO:0007669"/>
    <property type="project" value="UniProtKB-KW"/>
</dbReference>
<comment type="function">
    <text evidence="21">ATP-dependent DNA helicase important for chromosome transmission and normal cell cycle progression in G(2)/M. May have a role in changing DNA topology to allow the loading of proteins involved in maintaining sister chromatid cohesion in the vicinity of the centromeres. Has a specific role in chromosome segregation during meiosis II.</text>
</comment>
<dbReference type="GO" id="GO:0043139">
    <property type="term" value="F:5'-3' DNA helicase activity"/>
    <property type="evidence" value="ECO:0007669"/>
    <property type="project" value="UniProtKB-EC"/>
</dbReference>
<dbReference type="InterPro" id="IPR045028">
    <property type="entry name" value="DinG/Rad3-like"/>
</dbReference>
<dbReference type="Proteomes" id="UP000837801">
    <property type="component" value="Unassembled WGS sequence"/>
</dbReference>
<keyword evidence="14" id="KW-0413">Isomerase</keyword>
<dbReference type="GO" id="GO:0034085">
    <property type="term" value="P:establishment of sister chromatid cohesion"/>
    <property type="evidence" value="ECO:0007669"/>
    <property type="project" value="TreeGrafter"/>
</dbReference>
<evidence type="ECO:0000256" key="4">
    <source>
        <dbReference type="ARBA" id="ARBA00016387"/>
    </source>
</evidence>
<name>A0A9P0VX10_9ASCO</name>
<keyword evidence="11" id="KW-0408">Iron</keyword>
<dbReference type="Pfam" id="PF13307">
    <property type="entry name" value="Helicase_C_2"/>
    <property type="match status" value="1"/>
</dbReference>
<dbReference type="InterPro" id="IPR014013">
    <property type="entry name" value="Helic_SF1/SF2_ATP-bd_DinG/Rad3"/>
</dbReference>
<dbReference type="InterPro" id="IPR027417">
    <property type="entry name" value="P-loop_NTPase"/>
</dbReference>
<dbReference type="GO" id="GO:0005524">
    <property type="term" value="F:ATP binding"/>
    <property type="evidence" value="ECO:0007669"/>
    <property type="project" value="UniProtKB-KW"/>
</dbReference>
<sequence>MKNRLLNDSEHFGHPYVPYKIQIELMKEIYSCIENGCKIGIFESPTGTGKTLSLICSTMTWLRDFKKESIIQETKRNDDDDEDNVSDDEPDWVKAAYADSILKRSSSLAKDYELHLDSIESQTKNRIQKIHTLKDQEKKRFKKSSVVLKESEPGELDSSFVPDDYYSDSEISSNKNINDQMSSQVKQLLTKVNGPKETVELVNTCPTTIYYSSRTHSQLNQFAQQLKLTSFESSFVNVAERTKFLPLASRKQLCINPKVSKLKDLTSINDACMDLQKSDSTSCEFIPKAGHPLSEELTKEFVDTSFTSIHDIEDLVAIGSSLKICPYYSVRKGVELSEIIALPYQMILQDSTRRSLNLNIDNAIVIIDEAHNLFDVITSIYSVNLLESDIILVINSLKAYLKKFSPRLNSGNRINLMKLIKLCSVLKSFMEKAKSTEIVPGKEIFIDEIFKGTTGDTVNVHNIEKFLTKSKIAYKVQGWIDKQQELSLSPNSAPSSSSSPLLFKITSFLKSLANPSKEGKFFWDKPTKSTISINYMLLDPSSIFKDIVTRAKCVILCGGTMEPMSDYTNYLFPYISKELIRNFSCKHVIPDSNLHVFPLGTFRNQEFNFQFGTRNNPTMIENLGLCILRICQAVPHGVVVFFPSYKYLEEVLEQWKGKTLLYEKLSSIKTILTEPQNSSDVDSVLTKYSKAIYTENRGSILLSVVGGKLSEGINFSDELARAVVMVGLPFPNAYSGEMVARMKYIEADTISKGGTPAMGREATRQFYENICMRAVNQSIGRSIRHINDYSILYLIDGRYGNPGIQKKLSGWVKEQLPQQVPNQGGCIDFESAMQLTTEFFEVHGDKQVEIRKL</sequence>
<evidence type="ECO:0000256" key="14">
    <source>
        <dbReference type="ARBA" id="ARBA00023235"/>
    </source>
</evidence>
<dbReference type="NCBIfam" id="TIGR00604">
    <property type="entry name" value="rad3"/>
    <property type="match status" value="1"/>
</dbReference>
<evidence type="ECO:0000313" key="25">
    <source>
        <dbReference type="Proteomes" id="UP000837801"/>
    </source>
</evidence>
<dbReference type="GO" id="GO:0046872">
    <property type="term" value="F:metal ion binding"/>
    <property type="evidence" value="ECO:0007669"/>
    <property type="project" value="UniProtKB-KW"/>
</dbReference>
<evidence type="ECO:0000256" key="22">
    <source>
        <dbReference type="ARBA" id="ARBA00048954"/>
    </source>
</evidence>
<organism evidence="24 25">
    <name type="scientific">[Candida] railenensis</name>
    <dbReference type="NCBI Taxonomy" id="45579"/>
    <lineage>
        <taxon>Eukaryota</taxon>
        <taxon>Fungi</taxon>
        <taxon>Dikarya</taxon>
        <taxon>Ascomycota</taxon>
        <taxon>Saccharomycotina</taxon>
        <taxon>Pichiomycetes</taxon>
        <taxon>Debaryomycetaceae</taxon>
        <taxon>Kurtzmaniella</taxon>
    </lineage>
</organism>
<evidence type="ECO:0000256" key="17">
    <source>
        <dbReference type="ARBA" id="ARBA00029709"/>
    </source>
</evidence>
<comment type="catalytic activity">
    <reaction evidence="22">
        <text>ATP + H2O = ADP + phosphate + H(+)</text>
        <dbReference type="Rhea" id="RHEA:13065"/>
        <dbReference type="ChEBI" id="CHEBI:15377"/>
        <dbReference type="ChEBI" id="CHEBI:15378"/>
        <dbReference type="ChEBI" id="CHEBI:30616"/>
        <dbReference type="ChEBI" id="CHEBI:43474"/>
        <dbReference type="ChEBI" id="CHEBI:456216"/>
        <dbReference type="EC" id="5.6.2.3"/>
    </reaction>
</comment>
<evidence type="ECO:0000256" key="9">
    <source>
        <dbReference type="ARBA" id="ARBA00022806"/>
    </source>
</evidence>
<dbReference type="PROSITE" id="PS00690">
    <property type="entry name" value="DEAH_ATP_HELICASE"/>
    <property type="match status" value="1"/>
</dbReference>
<keyword evidence="15" id="KW-0539">Nucleus</keyword>
<evidence type="ECO:0000259" key="23">
    <source>
        <dbReference type="PROSITE" id="PS51193"/>
    </source>
</evidence>
<dbReference type="SUPFAM" id="SSF52540">
    <property type="entry name" value="P-loop containing nucleoside triphosphate hydrolases"/>
    <property type="match status" value="1"/>
</dbReference>
<dbReference type="GO" id="GO:0003677">
    <property type="term" value="F:DNA binding"/>
    <property type="evidence" value="ECO:0007669"/>
    <property type="project" value="UniProtKB-KW"/>
</dbReference>
<dbReference type="AlphaFoldDB" id="A0A9P0VX10"/>
<accession>A0A9P0VX10</accession>
<dbReference type="InterPro" id="IPR002464">
    <property type="entry name" value="DNA/RNA_helicase_DEAH_CS"/>
</dbReference>
<keyword evidence="8" id="KW-0378">Hydrolase</keyword>
<dbReference type="PANTHER" id="PTHR11472:SF41">
    <property type="entry name" value="ATP-DEPENDENT DNA HELICASE DDX11-RELATED"/>
    <property type="match status" value="1"/>
</dbReference>
<dbReference type="PANTHER" id="PTHR11472">
    <property type="entry name" value="DNA REPAIR DEAD HELICASE RAD3/XP-D SUBFAMILY MEMBER"/>
    <property type="match status" value="1"/>
</dbReference>
<dbReference type="InterPro" id="IPR006555">
    <property type="entry name" value="ATP-dep_Helicase_C"/>
</dbReference>
<keyword evidence="6" id="KW-0479">Metal-binding</keyword>
<dbReference type="GO" id="GO:0006974">
    <property type="term" value="P:DNA damage response"/>
    <property type="evidence" value="ECO:0007669"/>
    <property type="project" value="UniProtKB-ARBA"/>
</dbReference>
<dbReference type="OrthoDB" id="267079at2759"/>
<evidence type="ECO:0000256" key="2">
    <source>
        <dbReference type="ARBA" id="ARBA00004123"/>
    </source>
</evidence>
<dbReference type="GO" id="GO:0005634">
    <property type="term" value="C:nucleus"/>
    <property type="evidence" value="ECO:0007669"/>
    <property type="project" value="UniProtKB-SubCell"/>
</dbReference>
<feature type="domain" description="Helicase ATP-binding" evidence="23">
    <location>
        <begin position="8"/>
        <end position="426"/>
    </location>
</feature>
<keyword evidence="9 24" id="KW-0347">Helicase</keyword>
<dbReference type="FunFam" id="3.40.50.300:FF:001372">
    <property type="entry name" value="ATP-dependent DNA helicase chl1"/>
    <property type="match status" value="1"/>
</dbReference>
<evidence type="ECO:0000256" key="18">
    <source>
        <dbReference type="ARBA" id="ARBA00044969"/>
    </source>
</evidence>
<comment type="cofactor">
    <cofactor evidence="1">
        <name>[4Fe-4S] cluster</name>
        <dbReference type="ChEBI" id="CHEBI:49883"/>
    </cofactor>
</comment>
<evidence type="ECO:0000256" key="3">
    <source>
        <dbReference type="ARBA" id="ARBA00008435"/>
    </source>
</evidence>
<evidence type="ECO:0000313" key="24">
    <source>
        <dbReference type="EMBL" id="CAH2351532.1"/>
    </source>
</evidence>
<dbReference type="EMBL" id="CAKXYY010000004">
    <property type="protein sequence ID" value="CAH2351532.1"/>
    <property type="molecule type" value="Genomic_DNA"/>
</dbReference>
<keyword evidence="13" id="KW-0238">DNA-binding</keyword>
<dbReference type="InterPro" id="IPR013020">
    <property type="entry name" value="Rad3/Chl1-like"/>
</dbReference>
<dbReference type="PROSITE" id="PS51193">
    <property type="entry name" value="HELICASE_ATP_BIND_2"/>
    <property type="match status" value="1"/>
</dbReference>
<keyword evidence="25" id="KW-1185">Reference proteome</keyword>